<dbReference type="AlphaFoldDB" id="A0A9P7E1U7"/>
<sequence>MECILADLALEVQPNFESPAYAGWLNATVNGGPTREEALTHMREQEEQERTAKEAEVAEEQWEAEKKPKINNFYAGVVVTDVLIPCPSQYALQKIKSMEYVELWYFSPEGCQEAADSSRSTAEDSFGLVKVDGYVAFKPIAAFKASHKALQDHDLPWHQFDMAKTSFLVHINKCGWLDKHQQALALFFTLITNHEHRIRPRGKKTLL</sequence>
<evidence type="ECO:0000313" key="1">
    <source>
        <dbReference type="EMBL" id="KAG1809128.1"/>
    </source>
</evidence>
<proteinExistence type="predicted"/>
<organism evidence="1 2">
    <name type="scientific">Suillus subaureus</name>
    <dbReference type="NCBI Taxonomy" id="48587"/>
    <lineage>
        <taxon>Eukaryota</taxon>
        <taxon>Fungi</taxon>
        <taxon>Dikarya</taxon>
        <taxon>Basidiomycota</taxon>
        <taxon>Agaricomycotina</taxon>
        <taxon>Agaricomycetes</taxon>
        <taxon>Agaricomycetidae</taxon>
        <taxon>Boletales</taxon>
        <taxon>Suillineae</taxon>
        <taxon>Suillaceae</taxon>
        <taxon>Suillus</taxon>
    </lineage>
</organism>
<evidence type="ECO:0000313" key="2">
    <source>
        <dbReference type="Proteomes" id="UP000807769"/>
    </source>
</evidence>
<dbReference type="GeneID" id="64627319"/>
<dbReference type="OrthoDB" id="2688210at2759"/>
<accession>A0A9P7E1U7</accession>
<comment type="caution">
    <text evidence="1">The sequence shown here is derived from an EMBL/GenBank/DDBJ whole genome shotgun (WGS) entry which is preliminary data.</text>
</comment>
<dbReference type="Proteomes" id="UP000807769">
    <property type="component" value="Unassembled WGS sequence"/>
</dbReference>
<dbReference type="EMBL" id="JABBWG010000035">
    <property type="protein sequence ID" value="KAG1809128.1"/>
    <property type="molecule type" value="Genomic_DNA"/>
</dbReference>
<reference evidence="1" key="1">
    <citation type="journal article" date="2020" name="New Phytol.">
        <title>Comparative genomics reveals dynamic genome evolution in host specialist ectomycorrhizal fungi.</title>
        <authorList>
            <person name="Lofgren L.A."/>
            <person name="Nguyen N.H."/>
            <person name="Vilgalys R."/>
            <person name="Ruytinx J."/>
            <person name="Liao H.L."/>
            <person name="Branco S."/>
            <person name="Kuo A."/>
            <person name="LaButti K."/>
            <person name="Lipzen A."/>
            <person name="Andreopoulos W."/>
            <person name="Pangilinan J."/>
            <person name="Riley R."/>
            <person name="Hundley H."/>
            <person name="Na H."/>
            <person name="Barry K."/>
            <person name="Grigoriev I.V."/>
            <person name="Stajich J.E."/>
            <person name="Kennedy P.G."/>
        </authorList>
    </citation>
    <scope>NUCLEOTIDE SEQUENCE</scope>
    <source>
        <strain evidence="1">MN1</strain>
    </source>
</reference>
<protein>
    <submittedName>
        <fullName evidence="1">Uncharacterized protein</fullName>
    </submittedName>
</protein>
<gene>
    <name evidence="1" type="ORF">BJ212DRAFT_1302695</name>
</gene>
<dbReference type="RefSeq" id="XP_041189037.1">
    <property type="nucleotide sequence ID" value="XM_041333302.1"/>
</dbReference>
<name>A0A9P7E1U7_9AGAM</name>
<keyword evidence="2" id="KW-1185">Reference proteome</keyword>